<sequence>CIKGKYHKASPGPELGKFGECKVYEKNSCCTPEFTVELAATRTEKLYNHTWDLCKNLSRACERFWIEQECFYQCDPYIYKYQHMSSAGAIHGVPICSSYCDSWFDACKNDQICVEDVLTGYEFNQHGINSCPVNSTCQTYASMFKNGEGLCNKMWNTSYTYSTDKSVCMEMTYKDPTA</sequence>
<dbReference type="AlphaFoldDB" id="A7RXK6"/>
<dbReference type="Pfam" id="PF03024">
    <property type="entry name" value="Folate_rec"/>
    <property type="match status" value="1"/>
</dbReference>
<keyword evidence="2" id="KW-0732">Signal</keyword>
<reference evidence="5 6" key="1">
    <citation type="journal article" date="2007" name="Science">
        <title>Sea anemone genome reveals ancestral eumetazoan gene repertoire and genomic organization.</title>
        <authorList>
            <person name="Putnam N.H."/>
            <person name="Srivastava M."/>
            <person name="Hellsten U."/>
            <person name="Dirks B."/>
            <person name="Chapman J."/>
            <person name="Salamov A."/>
            <person name="Terry A."/>
            <person name="Shapiro H."/>
            <person name="Lindquist E."/>
            <person name="Kapitonov V.V."/>
            <person name="Jurka J."/>
            <person name="Genikhovich G."/>
            <person name="Grigoriev I.V."/>
            <person name="Lucas S.M."/>
            <person name="Steele R.E."/>
            <person name="Finnerty J.R."/>
            <person name="Technau U."/>
            <person name="Martindale M.Q."/>
            <person name="Rokhsar D.S."/>
        </authorList>
    </citation>
    <scope>NUCLEOTIDE SEQUENCE [LARGE SCALE GENOMIC DNA]</scope>
    <source>
        <strain evidence="6">CH2 X CH6</strain>
    </source>
</reference>
<feature type="non-terminal residue" evidence="5">
    <location>
        <position position="1"/>
    </location>
</feature>
<dbReference type="GO" id="GO:0009897">
    <property type="term" value="C:external side of plasma membrane"/>
    <property type="evidence" value="ECO:0000318"/>
    <property type="project" value="GO_Central"/>
</dbReference>
<feature type="domain" description="Folate receptor-like" evidence="4">
    <location>
        <begin position="1"/>
        <end position="169"/>
    </location>
</feature>
<evidence type="ECO:0000256" key="1">
    <source>
        <dbReference type="ARBA" id="ARBA00007932"/>
    </source>
</evidence>
<name>A7RXK6_NEMVE</name>
<dbReference type="PANTHER" id="PTHR10517:SF14">
    <property type="entry name" value="FOLATE RECEPTOR 1-RELATED"/>
    <property type="match status" value="1"/>
</dbReference>
<dbReference type="OMA" id="QECFYQC"/>
<keyword evidence="6" id="KW-1185">Reference proteome</keyword>
<evidence type="ECO:0000259" key="4">
    <source>
        <dbReference type="Pfam" id="PF03024"/>
    </source>
</evidence>
<dbReference type="PhylomeDB" id="A7RXK6"/>
<dbReference type="GO" id="GO:0038023">
    <property type="term" value="F:signaling receptor activity"/>
    <property type="evidence" value="ECO:0000318"/>
    <property type="project" value="GO_Central"/>
</dbReference>
<dbReference type="PANTHER" id="PTHR10517">
    <property type="entry name" value="FOLATE RECEPTOR"/>
    <property type="match status" value="1"/>
</dbReference>
<proteinExistence type="inferred from homology"/>
<dbReference type="InParanoid" id="A7RXK6"/>
<evidence type="ECO:0000313" key="6">
    <source>
        <dbReference type="Proteomes" id="UP000001593"/>
    </source>
</evidence>
<protein>
    <recommendedName>
        <fullName evidence="4">Folate receptor-like domain-containing protein</fullName>
    </recommendedName>
</protein>
<gene>
    <name evidence="5" type="ORF">NEMVEDRAFT_v1g96929</name>
</gene>
<dbReference type="InterPro" id="IPR004269">
    <property type="entry name" value="Folate_rcpt"/>
</dbReference>
<dbReference type="KEGG" id="nve:5515748"/>
<dbReference type="EMBL" id="DS469550">
    <property type="protein sequence ID" value="EDO43863.1"/>
    <property type="molecule type" value="Genomic_DNA"/>
</dbReference>
<dbReference type="eggNOG" id="ENOG502RYYP">
    <property type="taxonomic scope" value="Eukaryota"/>
</dbReference>
<keyword evidence="3" id="KW-1015">Disulfide bond</keyword>
<evidence type="ECO:0000256" key="3">
    <source>
        <dbReference type="ARBA" id="ARBA00023157"/>
    </source>
</evidence>
<dbReference type="InterPro" id="IPR018143">
    <property type="entry name" value="Folate_rcpt-like"/>
</dbReference>
<evidence type="ECO:0000313" key="5">
    <source>
        <dbReference type="EMBL" id="EDO43863.1"/>
    </source>
</evidence>
<organism evidence="5 6">
    <name type="scientific">Nematostella vectensis</name>
    <name type="common">Starlet sea anemone</name>
    <dbReference type="NCBI Taxonomy" id="45351"/>
    <lineage>
        <taxon>Eukaryota</taxon>
        <taxon>Metazoa</taxon>
        <taxon>Cnidaria</taxon>
        <taxon>Anthozoa</taxon>
        <taxon>Hexacorallia</taxon>
        <taxon>Actiniaria</taxon>
        <taxon>Edwardsiidae</taxon>
        <taxon>Nematostella</taxon>
    </lineage>
</organism>
<comment type="similarity">
    <text evidence="1">Belongs to the folate receptor family.</text>
</comment>
<accession>A7RXK6</accession>
<feature type="non-terminal residue" evidence="5">
    <location>
        <position position="178"/>
    </location>
</feature>
<evidence type="ECO:0000256" key="2">
    <source>
        <dbReference type="ARBA" id="ARBA00022729"/>
    </source>
</evidence>
<dbReference type="HOGENOM" id="CLU_1566821_0_0_1"/>
<dbReference type="Proteomes" id="UP000001593">
    <property type="component" value="Unassembled WGS sequence"/>
</dbReference>
<dbReference type="OrthoDB" id="5959946at2759"/>